<accession>A0A9K3GH61</accession>
<dbReference type="EMBL" id="BDIP01001200">
    <property type="protein sequence ID" value="GIQ83834.1"/>
    <property type="molecule type" value="Genomic_DNA"/>
</dbReference>
<feature type="compositionally biased region" description="Polar residues" evidence="1">
    <location>
        <begin position="860"/>
        <end position="875"/>
    </location>
</feature>
<feature type="compositionally biased region" description="Basic and acidic residues" evidence="1">
    <location>
        <begin position="1358"/>
        <end position="1373"/>
    </location>
</feature>
<feature type="chain" id="PRO_5039938736" evidence="2">
    <location>
        <begin position="23"/>
        <end position="1756"/>
    </location>
</feature>
<proteinExistence type="predicted"/>
<comment type="caution">
    <text evidence="3">The sequence shown here is derived from an EMBL/GenBank/DDBJ whole genome shotgun (WGS) entry which is preliminary data.</text>
</comment>
<name>A0A9K3GH61_9EUKA</name>
<protein>
    <submittedName>
        <fullName evidence="3">Uncharacterized protein</fullName>
    </submittedName>
</protein>
<feature type="region of interest" description="Disordered" evidence="1">
    <location>
        <begin position="721"/>
        <end position="773"/>
    </location>
</feature>
<feature type="compositionally biased region" description="Polar residues" evidence="1">
    <location>
        <begin position="752"/>
        <end position="767"/>
    </location>
</feature>
<feature type="signal peptide" evidence="2">
    <location>
        <begin position="1"/>
        <end position="22"/>
    </location>
</feature>
<keyword evidence="2" id="KW-0732">Signal</keyword>
<feature type="compositionally biased region" description="Low complexity" evidence="1">
    <location>
        <begin position="899"/>
        <end position="914"/>
    </location>
</feature>
<feature type="region of interest" description="Disordered" evidence="1">
    <location>
        <begin position="349"/>
        <end position="455"/>
    </location>
</feature>
<feature type="region of interest" description="Disordered" evidence="1">
    <location>
        <begin position="1342"/>
        <end position="1373"/>
    </location>
</feature>
<feature type="compositionally biased region" description="Low complexity" evidence="1">
    <location>
        <begin position="725"/>
        <end position="737"/>
    </location>
</feature>
<dbReference type="Proteomes" id="UP000265618">
    <property type="component" value="Unassembled WGS sequence"/>
</dbReference>
<evidence type="ECO:0000313" key="3">
    <source>
        <dbReference type="EMBL" id="GIQ83834.1"/>
    </source>
</evidence>
<feature type="region of interest" description="Disordered" evidence="1">
    <location>
        <begin position="1028"/>
        <end position="1065"/>
    </location>
</feature>
<sequence length="1756" mass="193043">MSASPICPWYITYISLILGCLGHVPSDMRAPLLSNIHTLPETPVTPDHPLVPILQSMFPDSGCCWTAIQRVTGYGKKRSKKFRHHAFGHKTSEGVKDTQGEGERERPEGVKRRREGETPKRVVEIQRESAPEKRTRESRRERALEEERDMQSGPLPKRTPVPKSVPPTHKDATTLQTPFKHLETPLKRARPSARRRQRLATPRVAVHASPTHYTVPEIVRVVDRDMAPDSVLMEDEDLEPVVLPPICCGERCVKRLRQPRRVCMAAARMQASLTSDPVANETLKLDFFLGYIYDLEYDKYREGSKIGCFVGLSALGLSAHPEWYIARAKARQGIRVTPSGLRVTPRVVGTPLQKRRGDDRQRERVGMDEGERDEWVIQETPRASLRPYSEGRGEREGEGEEYDVVMNIPTSDSEGYHSAAGSPASPDTGSNTPPRDAVSSGLDTQYGEEDSGADMDMDMDMLMQDSPPPPEPQSVDEYVPTIDVETDPRAPILDGWERDPALQRELLEELDTMLHSCASPSLSTAEKARLRSSFISHCLTHESGSALSVDLVAALIDASPAEKVGIGREALVRGTSYPEDRVEALCRGLRRFEERCAIAGLSRVAKAERKSQFVVVWFCERSTGELLIPQKHVMKLLKCRPDVVRRGVTLAKESIRVDGVDVATIEESVDAGEGSEGTRPLSPVPPVVAPAPHVCEIVEEEPGSPSSDPDWLFEEKDTRPSTMYVSSPVQAAAVSSPTLRSETGIVPPASPTHGSPTPSPASISPRGSSPEHKLLSPQASVFVTGCVEGVDVVEVPSPNQKDDDGINVDGVETGASGVESGAAGDVDMSQQEDDSGDDTSDVSSSHTDSETDSETGEDSYSYTESETGLLSTLVSTPIGDDNPAALPTHITIQGSNQHPSGEVSGVVVDPSSSDVKSEGGDEEIEIGGEGAIVGEALSTNEGEGERERDGPKEEEAILLFSRLSSGEVVKNETELKGEAAGERETELKREVAMEREYEGEEHEEVISFGDSDIEGAERSLPPALVDVEREGEGDKHSPEDLLFPYDDSSEGEDSSSAAPPPLDDDIARAAGVDLLERPLQLAPPMTPPLVPLVAPDAPDALAHPDGSTAQPQDWFDVCAGEYRDDELSALGLALESFRARVEGGRLQDSARLTVTVEFIRKWFINTDGRLRIPSDVIERFMGCSSNTVRAAFSPSPSAYVSMGLATEGEPLFRSLEQRVKGIERVKGTHPEPVSRDQRLLEGYTNDMYASASEATEGVLEALANFRCFQSSEPSLVIRTAMRREFIERWFLDDSSSLRVSEDAVKKLTGCNITTVAKTILRHREHRLAIERDRERERHWLAKDTGGTPPVVSGGRRVVGREREREKEAAGVGRDGELPSRALYRMRGTISSQDFEVQCCPKGCLSRIPPTLRLHIIDEMERIQALGLGKAFLEPVVTMMYDPKDPCCYRALQSVTGASTNRVSKVRSRMDREERERRMKAVKAKHQTMIPRVVPNKGSSAKPQPTLESFEHKCCQRDCLRNTPLSTRHAILAELRRVDALPHPLPPGAKDRIISMMYNPEHPCCYESIQVITRTSNKRLAKVRKRLDDAVNGFETESEEEGGGAGTIPSKPRGTPTDVSEGDSVPSIPTRGLSCISARDCKVSRRAKLGLQTFSLSCCHNGCLKRTPVPRQHAILQEMFRIGSDPRPLDPGETHPHVAVVRLMYDPTHPCCHKSIFIITGATDSRIESLCTQVDRGLGRQERDTQLRHREPEQDTT</sequence>
<reference evidence="3 4" key="1">
    <citation type="journal article" date="2018" name="PLoS ONE">
        <title>The draft genome of Kipferlia bialata reveals reductive genome evolution in fornicate parasites.</title>
        <authorList>
            <person name="Tanifuji G."/>
            <person name="Takabayashi S."/>
            <person name="Kume K."/>
            <person name="Takagi M."/>
            <person name="Nakayama T."/>
            <person name="Kamikawa R."/>
            <person name="Inagaki Y."/>
            <person name="Hashimoto T."/>
        </authorList>
    </citation>
    <scope>NUCLEOTIDE SEQUENCE [LARGE SCALE GENOMIC DNA]</scope>
    <source>
        <strain evidence="3">NY0173</strain>
    </source>
</reference>
<feature type="region of interest" description="Disordered" evidence="1">
    <location>
        <begin position="794"/>
        <end position="952"/>
    </location>
</feature>
<evidence type="ECO:0000256" key="1">
    <source>
        <dbReference type="SAM" id="MobiDB-lite"/>
    </source>
</evidence>
<feature type="compositionally biased region" description="Acidic residues" evidence="1">
    <location>
        <begin position="446"/>
        <end position="455"/>
    </location>
</feature>
<gene>
    <name evidence="3" type="ORF">KIPB_005223</name>
</gene>
<keyword evidence="4" id="KW-1185">Reference proteome</keyword>
<feature type="region of interest" description="Disordered" evidence="1">
    <location>
        <begin position="1591"/>
        <end position="1625"/>
    </location>
</feature>
<feature type="compositionally biased region" description="Acidic residues" evidence="1">
    <location>
        <begin position="830"/>
        <end position="840"/>
    </location>
</feature>
<feature type="compositionally biased region" description="Basic and acidic residues" evidence="1">
    <location>
        <begin position="90"/>
        <end position="145"/>
    </location>
</feature>
<evidence type="ECO:0000256" key="2">
    <source>
        <dbReference type="SAM" id="SignalP"/>
    </source>
</evidence>
<feature type="compositionally biased region" description="Basic and acidic residues" evidence="1">
    <location>
        <begin position="1028"/>
        <end position="1039"/>
    </location>
</feature>
<feature type="region of interest" description="Disordered" evidence="1">
    <location>
        <begin position="82"/>
        <end position="176"/>
    </location>
</feature>
<organism evidence="3 4">
    <name type="scientific">Kipferlia bialata</name>
    <dbReference type="NCBI Taxonomy" id="797122"/>
    <lineage>
        <taxon>Eukaryota</taxon>
        <taxon>Metamonada</taxon>
        <taxon>Carpediemonas-like organisms</taxon>
        <taxon>Kipferlia</taxon>
    </lineage>
</organism>
<feature type="compositionally biased region" description="Basic and acidic residues" evidence="1">
    <location>
        <begin position="943"/>
        <end position="952"/>
    </location>
</feature>
<feature type="compositionally biased region" description="Basic and acidic residues" evidence="1">
    <location>
        <begin position="355"/>
        <end position="375"/>
    </location>
</feature>
<evidence type="ECO:0000313" key="4">
    <source>
        <dbReference type="Proteomes" id="UP000265618"/>
    </source>
</evidence>